<gene>
    <name evidence="1" type="ORF">S01H1_50874</name>
</gene>
<dbReference type="AlphaFoldDB" id="X0W1W6"/>
<protein>
    <submittedName>
        <fullName evidence="1">Uncharacterized protein</fullName>
    </submittedName>
</protein>
<accession>X0W1W6</accession>
<sequence length="84" mass="9843">MGFSNFEYDELFQRQGEEPDIEKRLAYVYRMQEIMVEEQPMVFLVQRGSASAWNSAKFVAEPEELWKQGLGYYMMHLTGVRPAG</sequence>
<dbReference type="Gene3D" id="3.10.105.10">
    <property type="entry name" value="Dipeptide-binding Protein, Domain 3"/>
    <property type="match status" value="1"/>
</dbReference>
<dbReference type="EMBL" id="BARS01032801">
    <property type="protein sequence ID" value="GAG18628.1"/>
    <property type="molecule type" value="Genomic_DNA"/>
</dbReference>
<comment type="caution">
    <text evidence="1">The sequence shown here is derived from an EMBL/GenBank/DDBJ whole genome shotgun (WGS) entry which is preliminary data.</text>
</comment>
<evidence type="ECO:0000313" key="1">
    <source>
        <dbReference type="EMBL" id="GAG18628.1"/>
    </source>
</evidence>
<organism evidence="1">
    <name type="scientific">marine sediment metagenome</name>
    <dbReference type="NCBI Taxonomy" id="412755"/>
    <lineage>
        <taxon>unclassified sequences</taxon>
        <taxon>metagenomes</taxon>
        <taxon>ecological metagenomes</taxon>
    </lineage>
</organism>
<reference evidence="1" key="1">
    <citation type="journal article" date="2014" name="Front. Microbiol.">
        <title>High frequency of phylogenetically diverse reductive dehalogenase-homologous genes in deep subseafloor sedimentary metagenomes.</title>
        <authorList>
            <person name="Kawai M."/>
            <person name="Futagami T."/>
            <person name="Toyoda A."/>
            <person name="Takaki Y."/>
            <person name="Nishi S."/>
            <person name="Hori S."/>
            <person name="Arai W."/>
            <person name="Tsubouchi T."/>
            <person name="Morono Y."/>
            <person name="Uchiyama I."/>
            <person name="Ito T."/>
            <person name="Fujiyama A."/>
            <person name="Inagaki F."/>
            <person name="Takami H."/>
        </authorList>
    </citation>
    <scope>NUCLEOTIDE SEQUENCE</scope>
    <source>
        <strain evidence="1">Expedition CK06-06</strain>
    </source>
</reference>
<dbReference type="SUPFAM" id="SSF53850">
    <property type="entry name" value="Periplasmic binding protein-like II"/>
    <property type="match status" value="1"/>
</dbReference>
<name>X0W1W6_9ZZZZ</name>
<proteinExistence type="predicted"/>